<feature type="binding site" evidence="16">
    <location>
        <position position="299"/>
    </location>
    <ligand>
        <name>substrate</name>
    </ligand>
</feature>
<dbReference type="InterPro" id="IPR024072">
    <property type="entry name" value="DHFR-like_dom_sf"/>
</dbReference>
<evidence type="ECO:0000256" key="14">
    <source>
        <dbReference type="PIRNR" id="PIRNR006769"/>
    </source>
</evidence>
<keyword evidence="6 14" id="KW-0686">Riboflavin biosynthesis</keyword>
<evidence type="ECO:0000256" key="17">
    <source>
        <dbReference type="PIRSR" id="PIRSR006769-3"/>
    </source>
</evidence>
<feature type="active site" description="Proton donor" evidence="15">
    <location>
        <position position="59"/>
    </location>
</feature>
<dbReference type="PROSITE" id="PS00903">
    <property type="entry name" value="CYT_DCMP_DEAMINASES_1"/>
    <property type="match status" value="1"/>
</dbReference>
<evidence type="ECO:0000256" key="16">
    <source>
        <dbReference type="PIRSR" id="PIRSR006769-2"/>
    </source>
</evidence>
<feature type="binding site" evidence="17">
    <location>
        <position position="85"/>
    </location>
    <ligand>
        <name>Zn(2+)</name>
        <dbReference type="ChEBI" id="CHEBI:29105"/>
        <note>catalytic</note>
    </ligand>
</feature>
<evidence type="ECO:0000256" key="12">
    <source>
        <dbReference type="ARBA" id="ARBA00049861"/>
    </source>
</evidence>
<dbReference type="GO" id="GO:0008270">
    <property type="term" value="F:zinc ion binding"/>
    <property type="evidence" value="ECO:0007669"/>
    <property type="project" value="InterPro"/>
</dbReference>
<dbReference type="STRING" id="1121387.GCA_000429885_02034"/>
<dbReference type="SUPFAM" id="SSF53927">
    <property type="entry name" value="Cytidine deaminase-like"/>
    <property type="match status" value="1"/>
</dbReference>
<gene>
    <name evidence="19" type="primary">ribD</name>
    <name evidence="19" type="ORF">SAMEA4475696_01277</name>
</gene>
<feature type="binding site" evidence="16">
    <location>
        <position position="230"/>
    </location>
    <ligand>
        <name>substrate</name>
    </ligand>
</feature>
<dbReference type="InterPro" id="IPR050765">
    <property type="entry name" value="Riboflavin_Biosynth_HTPR"/>
</dbReference>
<proteinExistence type="inferred from homology"/>
<dbReference type="EC" id="1.1.1.193" evidence="14"/>
<dbReference type="GeneID" id="63459505"/>
<evidence type="ECO:0000256" key="4">
    <source>
        <dbReference type="ARBA" id="ARBA00005259"/>
    </source>
</evidence>
<sequence length="385" mass="39856">MVAAVVGARDLVHLRAALDAAVLGPAADPNPRVGCVITDSAGVQLGVGYHRGAGTAHAEVDALLRVRESGASPVGGTAYVTLEPCNHTGRTGPCVTALVESGVSRVVLLRHDVGALSGRGAQTLRAAGVQVDSVPQWCRDAGQSDEARCVRELVAQAGDLVREWEFAVLRGRPWVTWKFAATLDGRSAAADGSSKWITGPQARADVHVRRGAAGAIVVGTGTVLADDPALMVRDGSGGLVGRQPLRVVVGCRDVPGDARVFMTDPSVPSLVPAVHLRTRDPQVVLAQLHARQVRHVWLEGGPTLAAAFVRAGLVDEVVAYVAPALLGSGVGAVGDLGVSSMSQVRRFELCEVERVGADVRCVLRVPAAAQQEQINGVSVSEGAVA</sequence>
<keyword evidence="9 14" id="KW-0521">NADP</keyword>
<comment type="similarity">
    <text evidence="4 14">In the N-terminal section; belongs to the cytidine and deoxycytidylate deaminase family.</text>
</comment>
<dbReference type="NCBIfam" id="TIGR00326">
    <property type="entry name" value="eubact_ribD"/>
    <property type="match status" value="1"/>
</dbReference>
<dbReference type="AlphaFoldDB" id="A0A239VI47"/>
<dbReference type="UniPathway" id="UPA00275">
    <property type="reaction ID" value="UER00401"/>
</dbReference>
<dbReference type="Gene3D" id="3.40.430.10">
    <property type="entry name" value="Dihydrofolate Reductase, subunit A"/>
    <property type="match status" value="1"/>
</dbReference>
<comment type="catalytic activity">
    <reaction evidence="13 14">
        <text>2,5-diamino-6-hydroxy-4-(5-phosphoribosylamino)-pyrimidine + H2O + H(+) = 5-amino-6-(5-phospho-D-ribosylamino)uracil + NH4(+)</text>
        <dbReference type="Rhea" id="RHEA:21868"/>
        <dbReference type="ChEBI" id="CHEBI:15377"/>
        <dbReference type="ChEBI" id="CHEBI:15378"/>
        <dbReference type="ChEBI" id="CHEBI:28938"/>
        <dbReference type="ChEBI" id="CHEBI:58453"/>
        <dbReference type="ChEBI" id="CHEBI:58614"/>
        <dbReference type="EC" id="3.5.4.26"/>
    </reaction>
</comment>
<name>A0A239VI47_9MICO</name>
<feature type="binding site" evidence="16">
    <location>
        <position position="222"/>
    </location>
    <ligand>
        <name>NADP(+)</name>
        <dbReference type="ChEBI" id="CHEBI:58349"/>
    </ligand>
</feature>
<feature type="binding site" evidence="16">
    <location>
        <position position="196"/>
    </location>
    <ligand>
        <name>NADP(+)</name>
        <dbReference type="ChEBI" id="CHEBI:58349"/>
    </ligand>
</feature>
<organism evidence="19 20">
    <name type="scientific">Dermatophilus congolensis</name>
    <dbReference type="NCBI Taxonomy" id="1863"/>
    <lineage>
        <taxon>Bacteria</taxon>
        <taxon>Bacillati</taxon>
        <taxon>Actinomycetota</taxon>
        <taxon>Actinomycetes</taxon>
        <taxon>Micrococcales</taxon>
        <taxon>Dermatophilaceae</taxon>
        <taxon>Dermatophilus</taxon>
    </lineage>
</organism>
<dbReference type="KEGG" id="dco:SAMEA4475696_1277"/>
<comment type="catalytic activity">
    <reaction evidence="12 14">
        <text>5-amino-6-(5-phospho-D-ribitylamino)uracil + NADP(+) = 5-amino-6-(5-phospho-D-ribosylamino)uracil + NADPH + H(+)</text>
        <dbReference type="Rhea" id="RHEA:17845"/>
        <dbReference type="ChEBI" id="CHEBI:15378"/>
        <dbReference type="ChEBI" id="CHEBI:57783"/>
        <dbReference type="ChEBI" id="CHEBI:58349"/>
        <dbReference type="ChEBI" id="CHEBI:58421"/>
        <dbReference type="ChEBI" id="CHEBI:58453"/>
        <dbReference type="EC" id="1.1.1.193"/>
    </reaction>
</comment>
<comment type="function">
    <text evidence="1 14">Converts 2,5-diamino-6-(ribosylamino)-4(3h)-pyrimidinone 5'-phosphate into 5-amino-6-(ribosylamino)-2,4(1h,3h)-pyrimidinedione 5'-phosphate.</text>
</comment>
<feature type="binding site" evidence="16">
    <location>
        <position position="194"/>
    </location>
    <ligand>
        <name>substrate</name>
    </ligand>
</feature>
<feature type="binding site" evidence="16">
    <location>
        <position position="226"/>
    </location>
    <ligand>
        <name>NADP(+)</name>
        <dbReference type="ChEBI" id="CHEBI:58349"/>
    </ligand>
</feature>
<evidence type="ECO:0000256" key="8">
    <source>
        <dbReference type="ARBA" id="ARBA00022833"/>
    </source>
</evidence>
<dbReference type="SUPFAM" id="SSF53597">
    <property type="entry name" value="Dihydrofolate reductase-like"/>
    <property type="match status" value="1"/>
</dbReference>
<comment type="similarity">
    <text evidence="5 14">In the C-terminal section; belongs to the HTP reductase family.</text>
</comment>
<evidence type="ECO:0000313" key="20">
    <source>
        <dbReference type="Proteomes" id="UP000242637"/>
    </source>
</evidence>
<dbReference type="GO" id="GO:0008835">
    <property type="term" value="F:diaminohydroxyphosphoribosylaminopyrimidine deaminase activity"/>
    <property type="evidence" value="ECO:0007669"/>
    <property type="project" value="UniProtKB-EC"/>
</dbReference>
<dbReference type="Pfam" id="PF00383">
    <property type="entry name" value="dCMP_cyt_deam_1"/>
    <property type="match status" value="1"/>
</dbReference>
<dbReference type="RefSeq" id="WP_084441430.1">
    <property type="nucleotide sequence ID" value="NZ_LT906453.1"/>
</dbReference>
<keyword evidence="8 14" id="KW-0862">Zinc</keyword>
<dbReference type="InterPro" id="IPR002125">
    <property type="entry name" value="CMP_dCMP_dom"/>
</dbReference>
<keyword evidence="10 14" id="KW-0560">Oxidoreductase</keyword>
<comment type="pathway">
    <text evidence="2 14">Cofactor biosynthesis; riboflavin biosynthesis; 5-amino-6-(D-ribitylamino)uracil from GTP: step 2/4.</text>
</comment>
<dbReference type="Proteomes" id="UP000242637">
    <property type="component" value="Chromosome 1"/>
</dbReference>
<evidence type="ECO:0000256" key="6">
    <source>
        <dbReference type="ARBA" id="ARBA00022619"/>
    </source>
</evidence>
<keyword evidence="14" id="KW-0378">Hydrolase</keyword>
<dbReference type="InterPro" id="IPR002734">
    <property type="entry name" value="RibDG_C"/>
</dbReference>
<dbReference type="EC" id="3.5.4.26" evidence="14"/>
<feature type="binding site" evidence="16">
    <location>
        <position position="210"/>
    </location>
    <ligand>
        <name>substrate</name>
    </ligand>
</feature>
<keyword evidence="11" id="KW-0511">Multifunctional enzyme</keyword>
<feature type="binding site" evidence="17">
    <location>
        <position position="57"/>
    </location>
    <ligand>
        <name>Zn(2+)</name>
        <dbReference type="ChEBI" id="CHEBI:29105"/>
        <note>catalytic</note>
    </ligand>
</feature>
<dbReference type="PANTHER" id="PTHR38011:SF7">
    <property type="entry name" value="2,5-DIAMINO-6-RIBOSYLAMINO-4(3H)-PYRIMIDINONE 5'-PHOSPHATE REDUCTASE"/>
    <property type="match status" value="1"/>
</dbReference>
<evidence type="ECO:0000256" key="5">
    <source>
        <dbReference type="ARBA" id="ARBA00007417"/>
    </source>
</evidence>
<feature type="binding site" evidence="16">
    <location>
        <position position="233"/>
    </location>
    <ligand>
        <name>substrate</name>
    </ligand>
</feature>
<dbReference type="InterPro" id="IPR004794">
    <property type="entry name" value="Eubact_RibD"/>
</dbReference>
<evidence type="ECO:0000256" key="11">
    <source>
        <dbReference type="ARBA" id="ARBA00023268"/>
    </source>
</evidence>
<evidence type="ECO:0000313" key="19">
    <source>
        <dbReference type="EMBL" id="SNV21566.1"/>
    </source>
</evidence>
<reference evidence="19 20" key="1">
    <citation type="submission" date="2017-06" db="EMBL/GenBank/DDBJ databases">
        <authorList>
            <consortium name="Pathogen Informatics"/>
        </authorList>
    </citation>
    <scope>NUCLEOTIDE SEQUENCE [LARGE SCALE GENOMIC DNA]</scope>
    <source>
        <strain evidence="19 20">NCTC13039</strain>
    </source>
</reference>
<keyword evidence="7 14" id="KW-0479">Metal-binding</keyword>
<evidence type="ECO:0000256" key="7">
    <source>
        <dbReference type="ARBA" id="ARBA00022723"/>
    </source>
</evidence>
<dbReference type="Gene3D" id="3.40.140.10">
    <property type="entry name" value="Cytidine Deaminase, domain 2"/>
    <property type="match status" value="1"/>
</dbReference>
<evidence type="ECO:0000256" key="9">
    <source>
        <dbReference type="ARBA" id="ARBA00022857"/>
    </source>
</evidence>
<dbReference type="EMBL" id="LT906453">
    <property type="protein sequence ID" value="SNV21566.1"/>
    <property type="molecule type" value="Genomic_DNA"/>
</dbReference>
<protein>
    <recommendedName>
        <fullName evidence="14">Riboflavin biosynthesis protein RibD</fullName>
    </recommendedName>
    <domain>
        <recommendedName>
            <fullName evidence="14">Diaminohydroxyphosphoribosylaminopyrimidine deaminase</fullName>
            <shortName evidence="14">DRAP deaminase</shortName>
            <ecNumber evidence="14">3.5.4.26</ecNumber>
        </recommendedName>
        <alternativeName>
            <fullName evidence="14">Riboflavin-specific deaminase</fullName>
        </alternativeName>
    </domain>
    <domain>
        <recommendedName>
            <fullName evidence="14">5-amino-6-(5-phosphoribosylamino)uracil reductase</fullName>
            <ecNumber evidence="14">1.1.1.193</ecNumber>
        </recommendedName>
        <alternativeName>
            <fullName evidence="14">HTP reductase</fullName>
        </alternativeName>
    </domain>
</protein>
<dbReference type="PANTHER" id="PTHR38011">
    <property type="entry name" value="DIHYDROFOLATE REDUCTASE FAMILY PROTEIN (AFU_ORTHOLOGUE AFUA_8G06820)"/>
    <property type="match status" value="1"/>
</dbReference>
<evidence type="ECO:0000256" key="15">
    <source>
        <dbReference type="PIRSR" id="PIRSR006769-1"/>
    </source>
</evidence>
<dbReference type="InterPro" id="IPR016192">
    <property type="entry name" value="APOBEC/CMP_deaminase_Zn-bd"/>
</dbReference>
<dbReference type="Pfam" id="PF01872">
    <property type="entry name" value="RibD_C"/>
    <property type="match status" value="1"/>
</dbReference>
<evidence type="ECO:0000259" key="18">
    <source>
        <dbReference type="PROSITE" id="PS51747"/>
    </source>
</evidence>
<evidence type="ECO:0000256" key="3">
    <source>
        <dbReference type="ARBA" id="ARBA00004910"/>
    </source>
</evidence>
<dbReference type="OrthoDB" id="9800865at2"/>
<accession>A0A239VI47</accession>
<feature type="binding site" evidence="16">
    <location>
        <position position="180"/>
    </location>
    <ligand>
        <name>NADP(+)</name>
        <dbReference type="ChEBI" id="CHEBI:58349"/>
    </ligand>
</feature>
<evidence type="ECO:0000256" key="1">
    <source>
        <dbReference type="ARBA" id="ARBA00002151"/>
    </source>
</evidence>
<evidence type="ECO:0000256" key="13">
    <source>
        <dbReference type="ARBA" id="ARBA00049886"/>
    </source>
</evidence>
<comment type="pathway">
    <text evidence="3 14">Cofactor biosynthesis; riboflavin biosynthesis; 5-amino-6-(D-ribitylamino)uracil from GTP: step 3/4.</text>
</comment>
<dbReference type="GO" id="GO:0009231">
    <property type="term" value="P:riboflavin biosynthetic process"/>
    <property type="evidence" value="ECO:0007669"/>
    <property type="project" value="UniProtKB-UniPathway"/>
</dbReference>
<feature type="domain" description="CMP/dCMP-type deaminase" evidence="18">
    <location>
        <begin position="8"/>
        <end position="132"/>
    </location>
</feature>
<evidence type="ECO:0000256" key="2">
    <source>
        <dbReference type="ARBA" id="ARBA00004882"/>
    </source>
</evidence>
<feature type="binding site" evidence="17">
    <location>
        <position position="94"/>
    </location>
    <ligand>
        <name>Zn(2+)</name>
        <dbReference type="ChEBI" id="CHEBI:29105"/>
        <note>catalytic</note>
    </ligand>
</feature>
<evidence type="ECO:0000256" key="10">
    <source>
        <dbReference type="ARBA" id="ARBA00023002"/>
    </source>
</evidence>
<dbReference type="PROSITE" id="PS51747">
    <property type="entry name" value="CYT_DCMP_DEAMINASES_2"/>
    <property type="match status" value="1"/>
</dbReference>
<dbReference type="PIRSF" id="PIRSF006769">
    <property type="entry name" value="RibD"/>
    <property type="match status" value="1"/>
</dbReference>
<dbReference type="InterPro" id="IPR016193">
    <property type="entry name" value="Cytidine_deaminase-like"/>
</dbReference>
<dbReference type="CDD" id="cd01284">
    <property type="entry name" value="Riboflavin_deaminase-reductase"/>
    <property type="match status" value="1"/>
</dbReference>
<keyword evidence="20" id="KW-1185">Reference proteome</keyword>
<dbReference type="GO" id="GO:0008703">
    <property type="term" value="F:5-amino-6-(5-phosphoribosylamino)uracil reductase activity"/>
    <property type="evidence" value="ECO:0007669"/>
    <property type="project" value="UniProtKB-EC"/>
</dbReference>
<comment type="cofactor">
    <cofactor evidence="14 17">
        <name>Zn(2+)</name>
        <dbReference type="ChEBI" id="CHEBI:29105"/>
    </cofactor>
    <text evidence="14 17">Binds 1 zinc ion.</text>
</comment>
<feature type="binding site" evidence="16">
    <location>
        <begin position="301"/>
        <end position="307"/>
    </location>
    <ligand>
        <name>NADP(+)</name>
        <dbReference type="ChEBI" id="CHEBI:58349"/>
    </ligand>
</feature>